<evidence type="ECO:0000256" key="1">
    <source>
        <dbReference type="SAM" id="Phobius"/>
    </source>
</evidence>
<comment type="caution">
    <text evidence="2">The sequence shown here is derived from an EMBL/GenBank/DDBJ whole genome shotgun (WGS) entry which is preliminary data.</text>
</comment>
<organism evidence="2 3">
    <name type="scientific">Vibrio agarilyticus</name>
    <dbReference type="NCBI Taxonomy" id="2726741"/>
    <lineage>
        <taxon>Bacteria</taxon>
        <taxon>Pseudomonadati</taxon>
        <taxon>Pseudomonadota</taxon>
        <taxon>Gammaproteobacteria</taxon>
        <taxon>Vibrionales</taxon>
        <taxon>Vibrionaceae</taxon>
        <taxon>Vibrio</taxon>
    </lineage>
</organism>
<keyword evidence="3" id="KW-1185">Reference proteome</keyword>
<gene>
    <name evidence="2" type="ORF">HGP28_08635</name>
</gene>
<proteinExistence type="predicted"/>
<dbReference type="Proteomes" id="UP000535589">
    <property type="component" value="Unassembled WGS sequence"/>
</dbReference>
<dbReference type="RefSeq" id="WP_168836049.1">
    <property type="nucleotide sequence ID" value="NZ_JABAIK010000007.1"/>
</dbReference>
<evidence type="ECO:0000313" key="3">
    <source>
        <dbReference type="Proteomes" id="UP000535589"/>
    </source>
</evidence>
<feature type="transmembrane region" description="Helical" evidence="1">
    <location>
        <begin position="53"/>
        <end position="74"/>
    </location>
</feature>
<dbReference type="EMBL" id="JABAIK010000007">
    <property type="protein sequence ID" value="NLS12955.1"/>
    <property type="molecule type" value="Genomic_DNA"/>
</dbReference>
<dbReference type="AlphaFoldDB" id="A0A7X8YGW6"/>
<keyword evidence="1" id="KW-0472">Membrane</keyword>
<protein>
    <submittedName>
        <fullName evidence="2">Uncharacterized protein</fullName>
    </submittedName>
</protein>
<reference evidence="2 3" key="1">
    <citation type="submission" date="2020-04" db="EMBL/GenBank/DDBJ databases">
        <title>Vibrio sp. SM6, a novel species isolated from seawater.</title>
        <authorList>
            <person name="Wang X."/>
        </authorList>
    </citation>
    <scope>NUCLEOTIDE SEQUENCE [LARGE SCALE GENOMIC DNA]</scope>
    <source>
        <strain evidence="2 3">SM6</strain>
    </source>
</reference>
<sequence>MKKTIQWSGIVGGVLVLCLLSLALGLTTAQVWYLWPLEVLNGITFSLAFGLGFPVWLSYTTASVILVGIFYLGYRLGTAVARYFYR</sequence>
<evidence type="ECO:0000313" key="2">
    <source>
        <dbReference type="EMBL" id="NLS12955.1"/>
    </source>
</evidence>
<name>A0A7X8YGW6_9VIBR</name>
<keyword evidence="1" id="KW-0812">Transmembrane</keyword>
<keyword evidence="1" id="KW-1133">Transmembrane helix</keyword>
<accession>A0A7X8YGW6</accession>